<sequence>MMCKRSLCIIVCPRAIGVIMKPTASPKYIIVRTNSSFNLKYCRRRMSTCANIIDAPPPAKIPAKTNRDELLALPFIVGHINKIPPQVKLVPAVATSLGQVLFKARSLASGAAIVEVAIKNKETYAILLSHKTACS</sequence>
<dbReference type="EMBL" id="GEZM01083743">
    <property type="protein sequence ID" value="JAV61043.1"/>
    <property type="molecule type" value="Transcribed_RNA"/>
</dbReference>
<evidence type="ECO:0000313" key="1">
    <source>
        <dbReference type="EMBL" id="JAV61043.1"/>
    </source>
</evidence>
<protein>
    <submittedName>
        <fullName evidence="1">Uncharacterized protein</fullName>
    </submittedName>
</protein>
<proteinExistence type="predicted"/>
<name>A0A1Y1KHW3_PHOPY</name>
<organism evidence="1">
    <name type="scientific">Photinus pyralis</name>
    <name type="common">Common eastern firefly</name>
    <name type="synonym">Lampyris pyralis</name>
    <dbReference type="NCBI Taxonomy" id="7054"/>
    <lineage>
        <taxon>Eukaryota</taxon>
        <taxon>Metazoa</taxon>
        <taxon>Ecdysozoa</taxon>
        <taxon>Arthropoda</taxon>
        <taxon>Hexapoda</taxon>
        <taxon>Insecta</taxon>
        <taxon>Pterygota</taxon>
        <taxon>Neoptera</taxon>
        <taxon>Endopterygota</taxon>
        <taxon>Coleoptera</taxon>
        <taxon>Polyphaga</taxon>
        <taxon>Elateriformia</taxon>
        <taxon>Elateroidea</taxon>
        <taxon>Lampyridae</taxon>
        <taxon>Lampyrinae</taxon>
        <taxon>Photinus</taxon>
    </lineage>
</organism>
<reference evidence="1" key="1">
    <citation type="journal article" date="2016" name="Sci. Rep.">
        <title>Molecular characterization of firefly nuptial gifts: a multi-omics approach sheds light on postcopulatory sexual selection.</title>
        <authorList>
            <person name="Al-Wathiqui N."/>
            <person name="Fallon T.R."/>
            <person name="South A."/>
            <person name="Weng J.K."/>
            <person name="Lewis S.M."/>
        </authorList>
    </citation>
    <scope>NUCLEOTIDE SEQUENCE</scope>
</reference>
<accession>A0A1Y1KHW3</accession>
<dbReference type="EMBL" id="GEZM01083744">
    <property type="protein sequence ID" value="JAV61041.1"/>
    <property type="molecule type" value="Transcribed_RNA"/>
</dbReference>
<dbReference type="AlphaFoldDB" id="A0A1Y1KHW3"/>